<keyword evidence="1" id="KW-0695">RNA-directed DNA polymerase</keyword>
<sequence length="211" mass="24052">MENIDMFTVTKCLGNFGFDFVHSDSVDNSGGILCVWDVNSFRISSHTVSDSFVLTRRMWLKTGKELLIVLVYAPHDLKEKLLLWEYLLHVIHQWKGEVIIMGDFNEVIFKSDRIGSAFHANGANKFNSFIFNAGLKEVHLGGFDKFVVTTWNEIPGGSSNVMRSLMLKLKYFKLKIRDWIKGNSNDMKSGKVKLKENLYDLDMDIDNGASS</sequence>
<dbReference type="SUPFAM" id="SSF56219">
    <property type="entry name" value="DNase I-like"/>
    <property type="match status" value="1"/>
</dbReference>
<dbReference type="GO" id="GO:0003964">
    <property type="term" value="F:RNA-directed DNA polymerase activity"/>
    <property type="evidence" value="ECO:0007669"/>
    <property type="project" value="UniProtKB-KW"/>
</dbReference>
<organism evidence="1">
    <name type="scientific">Tanacetum cinerariifolium</name>
    <name type="common">Dalmatian daisy</name>
    <name type="synonym">Chrysanthemum cinerariifolium</name>
    <dbReference type="NCBI Taxonomy" id="118510"/>
    <lineage>
        <taxon>Eukaryota</taxon>
        <taxon>Viridiplantae</taxon>
        <taxon>Streptophyta</taxon>
        <taxon>Embryophyta</taxon>
        <taxon>Tracheophyta</taxon>
        <taxon>Spermatophyta</taxon>
        <taxon>Magnoliopsida</taxon>
        <taxon>eudicotyledons</taxon>
        <taxon>Gunneridae</taxon>
        <taxon>Pentapetalae</taxon>
        <taxon>asterids</taxon>
        <taxon>campanulids</taxon>
        <taxon>Asterales</taxon>
        <taxon>Asteraceae</taxon>
        <taxon>Asteroideae</taxon>
        <taxon>Anthemideae</taxon>
        <taxon>Anthemidinae</taxon>
        <taxon>Tanacetum</taxon>
    </lineage>
</organism>
<comment type="caution">
    <text evidence="1">The sequence shown here is derived from an EMBL/GenBank/DDBJ whole genome shotgun (WGS) entry which is preliminary data.</text>
</comment>
<reference evidence="1" key="1">
    <citation type="journal article" date="2019" name="Sci. Rep.">
        <title>Draft genome of Tanacetum cinerariifolium, the natural source of mosquito coil.</title>
        <authorList>
            <person name="Yamashiro T."/>
            <person name="Shiraishi A."/>
            <person name="Satake H."/>
            <person name="Nakayama K."/>
        </authorList>
    </citation>
    <scope>NUCLEOTIDE SEQUENCE</scope>
</reference>
<gene>
    <name evidence="1" type="ORF">Tci_539684</name>
</gene>
<dbReference type="InterPro" id="IPR036691">
    <property type="entry name" value="Endo/exonu/phosph_ase_sf"/>
</dbReference>
<name>A0A699IHY3_TANCI</name>
<proteinExistence type="predicted"/>
<protein>
    <submittedName>
        <fullName evidence="1">RNA-directed DNA polymerase, eukaryota</fullName>
    </submittedName>
</protein>
<dbReference type="Gene3D" id="3.60.10.10">
    <property type="entry name" value="Endonuclease/exonuclease/phosphatase"/>
    <property type="match status" value="1"/>
</dbReference>
<evidence type="ECO:0000313" key="1">
    <source>
        <dbReference type="EMBL" id="GEZ67711.1"/>
    </source>
</evidence>
<dbReference type="AlphaFoldDB" id="A0A699IHY3"/>
<keyword evidence="1" id="KW-0808">Transferase</keyword>
<feature type="non-terminal residue" evidence="1">
    <location>
        <position position="211"/>
    </location>
</feature>
<accession>A0A699IHY3</accession>
<keyword evidence="1" id="KW-0548">Nucleotidyltransferase</keyword>
<dbReference type="EMBL" id="BKCJ010308844">
    <property type="protein sequence ID" value="GEZ67711.1"/>
    <property type="molecule type" value="Genomic_DNA"/>
</dbReference>